<protein>
    <submittedName>
        <fullName evidence="1">Uncharacterized protein</fullName>
    </submittedName>
</protein>
<dbReference type="OrthoDB" id="1265830at2"/>
<dbReference type="EMBL" id="FOBV01000010">
    <property type="protein sequence ID" value="SEM96733.1"/>
    <property type="molecule type" value="Genomic_DNA"/>
</dbReference>
<reference evidence="2" key="1">
    <citation type="submission" date="2016-10" db="EMBL/GenBank/DDBJ databases">
        <authorList>
            <person name="Varghese N."/>
            <person name="Submissions S."/>
        </authorList>
    </citation>
    <scope>NUCLEOTIDE SEQUENCE [LARGE SCALE GENOMIC DNA]</scope>
    <source>
        <strain evidence="2">DSM 17453</strain>
    </source>
</reference>
<keyword evidence="2" id="KW-1185">Reference proteome</keyword>
<dbReference type="AlphaFoldDB" id="A0A1H8CNM3"/>
<sequence length="139" mass="16424">MGTYAIIYLKKAEKAVEVNDLLKNSYQLEYETFNGVEYGVFFTEEMFIEDLRLMNEDEEGKKNLPHYARPISRETYHSLLFGAENCFGEIGTACFKISCVDEKDMQYIRALKAFIKNPEYKNYINFKKSKHLQDFLRLK</sequence>
<dbReference type="RefSeq" id="WP_090001533.1">
    <property type="nucleotide sequence ID" value="NZ_FOBV01000010.1"/>
</dbReference>
<gene>
    <name evidence="1" type="ORF">SAMN05421856_11035</name>
</gene>
<evidence type="ECO:0000313" key="1">
    <source>
        <dbReference type="EMBL" id="SEM96733.1"/>
    </source>
</evidence>
<dbReference type="Proteomes" id="UP000199450">
    <property type="component" value="Unassembled WGS sequence"/>
</dbReference>
<organism evidence="1 2">
    <name type="scientific">Chryseobacterium taichungense</name>
    <dbReference type="NCBI Taxonomy" id="295069"/>
    <lineage>
        <taxon>Bacteria</taxon>
        <taxon>Pseudomonadati</taxon>
        <taxon>Bacteroidota</taxon>
        <taxon>Flavobacteriia</taxon>
        <taxon>Flavobacteriales</taxon>
        <taxon>Weeksellaceae</taxon>
        <taxon>Chryseobacterium group</taxon>
        <taxon>Chryseobacterium</taxon>
    </lineage>
</organism>
<proteinExistence type="predicted"/>
<evidence type="ECO:0000313" key="2">
    <source>
        <dbReference type="Proteomes" id="UP000199450"/>
    </source>
</evidence>
<accession>A0A1H8CNM3</accession>
<name>A0A1H8CNM3_9FLAO</name>